<dbReference type="AlphaFoldDB" id="E0WQV5"/>
<name>E0WQV5_9ENTR</name>
<sequence>MAHLSIKKICPVCQAATKIKYHRKDYPRKRRESSAFTQNIISLFDGSGHE</sequence>
<dbReference type="STRING" id="663321.REG_0304"/>
<organism evidence="1 2">
    <name type="scientific">Candidatus Regiella insecticola LSR1</name>
    <dbReference type="NCBI Taxonomy" id="663321"/>
    <lineage>
        <taxon>Bacteria</taxon>
        <taxon>Pseudomonadati</taxon>
        <taxon>Pseudomonadota</taxon>
        <taxon>Gammaproteobacteria</taxon>
        <taxon>Enterobacterales</taxon>
        <taxon>Enterobacteriaceae</taxon>
        <taxon>aphid secondary symbionts</taxon>
        <taxon>Candidatus Regiella</taxon>
    </lineage>
</organism>
<dbReference type="Proteomes" id="UP000005726">
    <property type="component" value="Unassembled WGS sequence"/>
</dbReference>
<proteinExistence type="predicted"/>
<reference evidence="1" key="1">
    <citation type="journal article" date="2009" name="Environ. Microbiol.">
        <title>Dynamics of genome evolution in facultative symbionts of aphids.</title>
        <authorList>
            <person name="Degnan P.H."/>
            <person name="Leonardo T.E."/>
            <person name="Cass B.N."/>
            <person name="Hurwitz B."/>
            <person name="Stern D."/>
            <person name="Gibbs R.A."/>
            <person name="Richards S."/>
            <person name="Moran N.A."/>
        </authorList>
    </citation>
    <scope>NUCLEOTIDE SEQUENCE [LARGE SCALE GENOMIC DNA]</scope>
    <source>
        <strain evidence="1">LSR1</strain>
    </source>
</reference>
<dbReference type="HOGENOM" id="CLU_3115816_0_0_6"/>
<keyword evidence="2" id="KW-1185">Reference proteome</keyword>
<gene>
    <name evidence="1" type="ORF">REG_0304</name>
</gene>
<accession>E0WQV5</accession>
<dbReference type="EMBL" id="GL379589">
    <property type="protein sequence ID" value="EFL92515.1"/>
    <property type="molecule type" value="Genomic_DNA"/>
</dbReference>
<evidence type="ECO:0000313" key="1">
    <source>
        <dbReference type="EMBL" id="EFL92515.1"/>
    </source>
</evidence>
<evidence type="ECO:0000313" key="2">
    <source>
        <dbReference type="Proteomes" id="UP000005726"/>
    </source>
</evidence>
<protein>
    <submittedName>
        <fullName evidence="1">Uncharacterized protein</fullName>
    </submittedName>
</protein>